<keyword evidence="1" id="KW-1133">Transmembrane helix</keyword>
<feature type="transmembrane region" description="Helical" evidence="1">
    <location>
        <begin position="381"/>
        <end position="397"/>
    </location>
</feature>
<dbReference type="Proteomes" id="UP000295444">
    <property type="component" value="Unassembled WGS sequence"/>
</dbReference>
<protein>
    <submittedName>
        <fullName evidence="3">Arabinofuranan 3-O-arabinosyltransferase</fullName>
    </submittedName>
</protein>
<feature type="transmembrane region" description="Helical" evidence="1">
    <location>
        <begin position="1183"/>
        <end position="1200"/>
    </location>
</feature>
<feature type="transmembrane region" description="Helical" evidence="1">
    <location>
        <begin position="333"/>
        <end position="351"/>
    </location>
</feature>
<keyword evidence="1" id="KW-0812">Transmembrane</keyword>
<evidence type="ECO:0000259" key="2">
    <source>
        <dbReference type="PROSITE" id="PS50022"/>
    </source>
</evidence>
<evidence type="ECO:0000256" key="1">
    <source>
        <dbReference type="SAM" id="Phobius"/>
    </source>
</evidence>
<name>A0A4R6SKT6_LABRH</name>
<dbReference type="InterPro" id="IPR008979">
    <property type="entry name" value="Galactose-bd-like_sf"/>
</dbReference>
<dbReference type="OrthoDB" id="5242711at2"/>
<dbReference type="InterPro" id="IPR056997">
    <property type="entry name" value="CBM_AftD"/>
</dbReference>
<evidence type="ECO:0000313" key="3">
    <source>
        <dbReference type="EMBL" id="TDQ04471.1"/>
    </source>
</evidence>
<evidence type="ECO:0000313" key="4">
    <source>
        <dbReference type="Proteomes" id="UP000295444"/>
    </source>
</evidence>
<dbReference type="Gene3D" id="2.60.120.260">
    <property type="entry name" value="Galactose-binding domain-like"/>
    <property type="match status" value="1"/>
</dbReference>
<dbReference type="InterPro" id="IPR000421">
    <property type="entry name" value="FA58C"/>
</dbReference>
<keyword evidence="1" id="KW-0472">Membrane</keyword>
<feature type="transmembrane region" description="Helical" evidence="1">
    <location>
        <begin position="152"/>
        <end position="173"/>
    </location>
</feature>
<dbReference type="Pfam" id="PF24607">
    <property type="entry name" value="CBM_AftD"/>
    <property type="match status" value="1"/>
</dbReference>
<dbReference type="EMBL" id="SNXZ01000001">
    <property type="protein sequence ID" value="TDQ04471.1"/>
    <property type="molecule type" value="Genomic_DNA"/>
</dbReference>
<accession>A0A4R6SKT6</accession>
<feature type="transmembrane region" description="Helical" evidence="1">
    <location>
        <begin position="1312"/>
        <end position="1332"/>
    </location>
</feature>
<organism evidence="3 4">
    <name type="scientific">Labedaea rhizosphaerae</name>
    <dbReference type="NCBI Taxonomy" id="598644"/>
    <lineage>
        <taxon>Bacteria</taxon>
        <taxon>Bacillati</taxon>
        <taxon>Actinomycetota</taxon>
        <taxon>Actinomycetes</taxon>
        <taxon>Pseudonocardiales</taxon>
        <taxon>Pseudonocardiaceae</taxon>
        <taxon>Labedaea</taxon>
    </lineage>
</organism>
<feature type="transmembrane region" description="Helical" evidence="1">
    <location>
        <begin position="1281"/>
        <end position="1300"/>
    </location>
</feature>
<feature type="transmembrane region" description="Helical" evidence="1">
    <location>
        <begin position="1212"/>
        <end position="1232"/>
    </location>
</feature>
<dbReference type="InterPro" id="IPR021798">
    <property type="entry name" value="AftD_N"/>
</dbReference>
<dbReference type="RefSeq" id="WP_133847368.1">
    <property type="nucleotide sequence ID" value="NZ_SNXZ01000001.1"/>
</dbReference>
<dbReference type="Pfam" id="PF11847">
    <property type="entry name" value="GT-C_AftD"/>
    <property type="match status" value="1"/>
</dbReference>
<reference evidence="3 4" key="1">
    <citation type="submission" date="2019-03" db="EMBL/GenBank/DDBJ databases">
        <title>Genomic Encyclopedia of Type Strains, Phase IV (KMG-IV): sequencing the most valuable type-strain genomes for metagenomic binning, comparative biology and taxonomic classification.</title>
        <authorList>
            <person name="Goeker M."/>
        </authorList>
    </citation>
    <scope>NUCLEOTIDE SEQUENCE [LARGE SCALE GENOMIC DNA]</scope>
    <source>
        <strain evidence="3 4">DSM 45361</strain>
    </source>
</reference>
<dbReference type="SUPFAM" id="SSF49785">
    <property type="entry name" value="Galactose-binding domain-like"/>
    <property type="match status" value="2"/>
</dbReference>
<keyword evidence="4" id="KW-1185">Reference proteome</keyword>
<dbReference type="GO" id="GO:0016740">
    <property type="term" value="F:transferase activity"/>
    <property type="evidence" value="ECO:0007669"/>
    <property type="project" value="UniProtKB-KW"/>
</dbReference>
<feature type="transmembrane region" description="Helical" evidence="1">
    <location>
        <begin position="1244"/>
        <end position="1269"/>
    </location>
</feature>
<feature type="transmembrane region" description="Helical" evidence="1">
    <location>
        <begin position="306"/>
        <end position="324"/>
    </location>
</feature>
<dbReference type="PROSITE" id="PS50022">
    <property type="entry name" value="FA58C_3"/>
    <property type="match status" value="1"/>
</dbReference>
<feature type="transmembrane region" description="Helical" evidence="1">
    <location>
        <begin position="231"/>
        <end position="252"/>
    </location>
</feature>
<feature type="domain" description="F5/8 type C" evidence="2">
    <location>
        <begin position="683"/>
        <end position="754"/>
    </location>
</feature>
<sequence>MAAIVEQREQSRFRAADKLIHSRLFRRPSTWLVLALVVVSLLQRPGRVTFDTKLDLSVDPAAFLARALHLWNPQATSGELQNQAYGYLFPMGPYFAVTHAVGLPTWISQRLWSALLLCLAFGGALLLARAMRIGTERSRLIAAMAYALAPRMLTEIGPLSAEMLPAALLPWVMLPLVRAKEIGSPRKAALWSAVAVFLMGGVNGAMVLMSLVLPGLWLLTRRWTRDHVKLVLWWCGGLLLATLWWILPLLLLGEYSLPFLDYIESATNTTAPMSLFEVLRGTNQWVAYVFSGTPWWPSGWLLIDNWVLMLATGLVAAVGLAGLARPGLRHRKFLVLGVVVGLTLLTIGYVGTLDSPFAGTVRHLLDGPLAPLRNVHKFEPVLRLPLMLAFAHGISVAGTRDAMVRKGKLALGVVLVVAMAAPAWLGTLRPGAGWDDVPGYWRSAMTWLSDTDANARALLLPSTGFGEYTWGRTVDEPAQALARSPWAVRNQVPLGSEGNTRLMDVVDDALADGRGAPGLADLLARSGFRFLVLRNDIDRASTHAPPIAVLRAGLAASPGIRPAASFGPALEGIPSLEIYEVQRPVPLATTVSTRDIPTVNGGPESLLPLLDSGLLRADQPTVLAGDGGSPGGPVLGTDGLRRKERNVGDVRDNLSQTFTATERPRQQRPTLDVLPFAGEQHQTVAAYRGIRDVTASTSVSFADSLSGSDPSHLPFAAIDGDEATSWVSSSFTGPAGQWLQVELDTPRVLEDVNLSLVDDLRVGWRPTKIRITTNIGSVDHDVTPGAGPHRYATAPGLTSSVRVTVLAVDGDRQDGNVGIAELSIPDTTPQRAMATPNDLPRGAPASFAFSRGTTPRYACVTTPQGPRCDADLARQGEEPEGVHRLFTVGADATYQVQGTVLPTQGGINPVGQRGLIATVSTQLGADPTAGGVSAIDGDPNTGWIADVTDPQPWLRMLWNGKRTIDGLRMITTSAEAAPTKVEVITEKYDQVLPVAPDGSVTFPPTSTDHLQITILAYAGQNPSQLGKPPGIAELTVSGLSDVLTPLPPQTPFTLPCGAGPTVTVDGFDYKTSVHGTMADVLAHRPLPLLACPDLAQGIELKPGEHEVSTAHTATFVVQDLSLSQGTSAPPVHRATTVQTWETNHRVVRVAPGDAAVLSVPENANDGWVATVDGHPLARTRVDGWQQAWLVPAGAGGVVTLDFTPDTSYRTRLLIGFLAALVLLIAVAIPARRRTLHLPEGGRRWIPIVLVVLTGALGGMLSLVLVIGCLLVRQVKRRWPPWIALGGVVAATVIAVAGRLLDLGQDWAYGAPAQAALQLAVAAVVATCIDWFIEAEHRAPRTRHSHIRD</sequence>
<feature type="transmembrane region" description="Helical" evidence="1">
    <location>
        <begin position="111"/>
        <end position="131"/>
    </location>
</feature>
<proteinExistence type="predicted"/>
<feature type="transmembrane region" description="Helical" evidence="1">
    <location>
        <begin position="193"/>
        <end position="219"/>
    </location>
</feature>
<gene>
    <name evidence="3" type="ORF">EV186_101423</name>
</gene>
<keyword evidence="3" id="KW-0808">Transferase</keyword>
<feature type="transmembrane region" description="Helical" evidence="1">
    <location>
        <begin position="409"/>
        <end position="428"/>
    </location>
</feature>
<comment type="caution">
    <text evidence="3">The sequence shown here is derived from an EMBL/GenBank/DDBJ whole genome shotgun (WGS) entry which is preliminary data.</text>
</comment>